<dbReference type="EMBL" id="JBEVCJ010000036">
    <property type="protein sequence ID" value="MET1257129.1"/>
    <property type="molecule type" value="Genomic_DNA"/>
</dbReference>
<evidence type="ECO:0000313" key="2">
    <source>
        <dbReference type="Proteomes" id="UP001548189"/>
    </source>
</evidence>
<name>A0ABV2BYW2_9GAMM</name>
<sequence>MKLTVNDGHDNSTPLIQTVEVYPIMGKQLFTFNNLSNSEQTNIPFTFASVFKKGGVLQEQSLSLKLANEQIIPLQTNIKALHNDNHSIHHAIFSGFFPKMSALETINAEIVASTQSSQPEVQYNKGNLSSNPNFPIDLASLIDSHWNLTIDITLQDVTYHVNAKTLLLNQPSTHWLQGEVVNEWIVAGHFVNPNNEIHPHLLAQLAIRVYGNLDHIRTSFTIENGSAYTASPKNLTYDISVKQNNDIIYSQNALNHLRNTR</sequence>
<gene>
    <name evidence="1" type="ORF">ABVT43_18440</name>
</gene>
<protein>
    <submittedName>
        <fullName evidence="1">Uncharacterized protein</fullName>
    </submittedName>
</protein>
<dbReference type="Proteomes" id="UP001548189">
    <property type="component" value="Unassembled WGS sequence"/>
</dbReference>
<organism evidence="1 2">
    <name type="scientific">Aliikangiella maris</name>
    <dbReference type="NCBI Taxonomy" id="3162458"/>
    <lineage>
        <taxon>Bacteria</taxon>
        <taxon>Pseudomonadati</taxon>
        <taxon>Pseudomonadota</taxon>
        <taxon>Gammaproteobacteria</taxon>
        <taxon>Oceanospirillales</taxon>
        <taxon>Pleioneaceae</taxon>
        <taxon>Aliikangiella</taxon>
    </lineage>
</organism>
<reference evidence="1 2" key="1">
    <citation type="submission" date="2024-06" db="EMBL/GenBank/DDBJ databases">
        <authorList>
            <person name="Li F."/>
        </authorList>
    </citation>
    <scope>NUCLEOTIDE SEQUENCE [LARGE SCALE GENOMIC DNA]</scope>
    <source>
        <strain evidence="1 2">GXAS 311</strain>
    </source>
</reference>
<evidence type="ECO:0000313" key="1">
    <source>
        <dbReference type="EMBL" id="MET1257129.1"/>
    </source>
</evidence>
<comment type="caution">
    <text evidence="1">The sequence shown here is derived from an EMBL/GenBank/DDBJ whole genome shotgun (WGS) entry which is preliminary data.</text>
</comment>
<proteinExistence type="predicted"/>
<keyword evidence="2" id="KW-1185">Reference proteome</keyword>
<accession>A0ABV2BYW2</accession>